<feature type="domain" description="Fibronectin type-III" evidence="4">
    <location>
        <begin position="686"/>
        <end position="779"/>
    </location>
</feature>
<feature type="region of interest" description="Disordered" evidence="1">
    <location>
        <begin position="979"/>
        <end position="1062"/>
    </location>
</feature>
<feature type="signal peptide" evidence="3">
    <location>
        <begin position="1"/>
        <end position="42"/>
    </location>
</feature>
<evidence type="ECO:0000313" key="5">
    <source>
        <dbReference type="EMBL" id="GFG39450.1"/>
    </source>
</evidence>
<sequence>MQVCWSILLGLCMQVQSRSGRVHSVVGAVLLNLLLLLHGTWGNDNTCGVGLDTPGVTVPRGDIVLEYGSPLSILCILNISHSAAAGKNSSDLVFFRDGSEVAKESVTVVNSTTLEVYIENPPISSSMYYCKLKDTPDKDTFMAVCLNKVIIDRKPEEVQNISCISRNWQNLTCSWKKPHNFVKTTYDLYFRLPGRAGGRMQYKCPQVLDNDTYGSCFWDIKTDPHYRQPYEYYYFTLTAKNVFGNWSKQIEFHHYSHVIPEPAPELTVVDTTVDSATLRWSVPFPMQLFPPGLEPKVEYQSVYDDRDKWLLANTTSLRGSHFEIYTYTLEGLKYANTLYDVRVYLSSALAVREDKWSAPTINTFRTKPTIPGAVPKTDIGSFEVSGGLPNRDVYIYWQHIPDHLKNGDKFEYKIISVEENGHKRSLTPNETTNAYAKFRGISFNSFRFKIVAANEQGYSKDVSEVYVPSKTEIPAEPVSFTKIALNKTEYELSWKPPASASDRSKIENYTIFWCNHERDRPYQCTGFLNWTHVPCNVTFKKIHVPEDKIYQFAISANTKNASSGMVWASCTVIHNKVVDKMKSVWINRIGSTYIEVGWKLDCSDRIGTVKGFNIYYCPIVSPYNLSCKEHELNTTVLGDPQTIHGNITNLKPYTTYMVAIAVITQSGEGLQSEPLYNTTLEAAPVAPDPVNITEITNTSMVVTWQPPKSLNGALRNYDIFYGSKNKRLNMNTNEKQMTVPVSVKLENLTSYHNYTVSVVACTTACSEKSPPVAVLTDIGAPDVMERPAVKIINSSMVLVSWKPPLNPGGPLNYYEVTAIKVDEKSMKNETYMYNTTATKSQIPVPNCESEGYLKYVFLVRAVNVGTNNVTHYGKWSSPGETNCYRSDVPQGVYIGIWVGVSILLLILSVFICYFGKSVWQRCKEMQDVQVKLPPGLVPSEKEKDHDYWPTVDSHDHITGKSRSNASADEEYLLDKKEERHGRNLSGDSSGCSSGHESVSSSLTSDTRSSSDSGTEADQHPSAPDGVFPDSTTWESSAVTPSLRQRSVGALRPEGNSDGSRWDPYVKMGKGGGSGSVARSTPNLTELEGLSVGVGPAGAGMGYTCLGTSSSQGYISMPSSQEMESRGGGYCRVGTDGKPTDIQSPQHQLQQQQSVQPNKGYVSLASMSDTSPSTLTTNSCSHSSSHQPPQQPPGQQMQGYVNHQPLWPASKETSSGKGCMMAGELLNKGPAASLPMLTSEVEEGNQGIMGAELTIGGEDNHEDEELHSPESYCRFGLRPGMIPVPVQIPLSSNAGMIEGILEPEQERTSSKQGSGYVTLSHEPRLHNTKSLGMISGCHKDRRVGVSGGSGDAASGYVPHRQFEKRDALALSQTAYQDYNEVFPPNIDDTSHITSV</sequence>
<gene>
    <name evidence="5" type="ORF">Cfor_08399</name>
</gene>
<feature type="compositionally biased region" description="Polar residues" evidence="1">
    <location>
        <begin position="1029"/>
        <end position="1044"/>
    </location>
</feature>
<dbReference type="PANTHER" id="PTHR46957">
    <property type="entry name" value="CYTOKINE RECEPTOR"/>
    <property type="match status" value="1"/>
</dbReference>
<dbReference type="GO" id="GO:0016020">
    <property type="term" value="C:membrane"/>
    <property type="evidence" value="ECO:0007669"/>
    <property type="project" value="UniProtKB-SubCell"/>
</dbReference>
<feature type="chain" id="PRO_5026897633" description="Fibronectin type-III domain-containing protein" evidence="3">
    <location>
        <begin position="43"/>
        <end position="1394"/>
    </location>
</feature>
<protein>
    <recommendedName>
        <fullName evidence="4">Fibronectin type-III domain-containing protein</fullName>
    </recommendedName>
</protein>
<dbReference type="CDD" id="cd00063">
    <property type="entry name" value="FN3"/>
    <property type="match status" value="5"/>
</dbReference>
<keyword evidence="2" id="KW-0812">Transmembrane</keyword>
<feature type="domain" description="Fibronectin type-III" evidence="4">
    <location>
        <begin position="580"/>
        <end position="682"/>
    </location>
</feature>
<keyword evidence="2" id="KW-1133">Transmembrane helix</keyword>
<dbReference type="InterPro" id="IPR003961">
    <property type="entry name" value="FN3_dom"/>
</dbReference>
<organism evidence="5 6">
    <name type="scientific">Coptotermes formosanus</name>
    <name type="common">Formosan subterranean termite</name>
    <dbReference type="NCBI Taxonomy" id="36987"/>
    <lineage>
        <taxon>Eukaryota</taxon>
        <taxon>Metazoa</taxon>
        <taxon>Ecdysozoa</taxon>
        <taxon>Arthropoda</taxon>
        <taxon>Hexapoda</taxon>
        <taxon>Insecta</taxon>
        <taxon>Pterygota</taxon>
        <taxon>Neoptera</taxon>
        <taxon>Polyneoptera</taxon>
        <taxon>Dictyoptera</taxon>
        <taxon>Blattodea</taxon>
        <taxon>Blattoidea</taxon>
        <taxon>Termitoidae</taxon>
        <taxon>Rhinotermitidae</taxon>
        <taxon>Coptotermes</taxon>
    </lineage>
</organism>
<evidence type="ECO:0000256" key="3">
    <source>
        <dbReference type="SAM" id="SignalP"/>
    </source>
</evidence>
<keyword evidence="2" id="KW-0472">Membrane</keyword>
<dbReference type="OrthoDB" id="6381660at2759"/>
<accession>A0A6L2Q698</accession>
<name>A0A6L2Q698_COPFO</name>
<dbReference type="PANTHER" id="PTHR46957:SF3">
    <property type="entry name" value="CYTOKINE RECEPTOR"/>
    <property type="match status" value="1"/>
</dbReference>
<dbReference type="PROSITE" id="PS50853">
    <property type="entry name" value="FN3"/>
    <property type="match status" value="4"/>
</dbReference>
<feature type="domain" description="Fibronectin type-III" evidence="4">
    <location>
        <begin position="783"/>
        <end position="886"/>
    </location>
</feature>
<dbReference type="Pfam" id="PF00041">
    <property type="entry name" value="fn3"/>
    <property type="match status" value="2"/>
</dbReference>
<feature type="region of interest" description="Disordered" evidence="1">
    <location>
        <begin position="934"/>
        <end position="967"/>
    </location>
</feature>
<feature type="transmembrane region" description="Helical" evidence="2">
    <location>
        <begin position="892"/>
        <end position="915"/>
    </location>
</feature>
<dbReference type="InterPro" id="IPR013783">
    <property type="entry name" value="Ig-like_fold"/>
</dbReference>
<feature type="compositionally biased region" description="Low complexity" evidence="1">
    <location>
        <begin position="1180"/>
        <end position="1198"/>
    </location>
</feature>
<dbReference type="InterPro" id="IPR036116">
    <property type="entry name" value="FN3_sf"/>
</dbReference>
<dbReference type="SUPFAM" id="SSF49265">
    <property type="entry name" value="Fibronectin type III"/>
    <property type="match status" value="4"/>
</dbReference>
<keyword evidence="3" id="KW-0732">Signal</keyword>
<evidence type="ECO:0000256" key="2">
    <source>
        <dbReference type="SAM" id="Phobius"/>
    </source>
</evidence>
<comment type="caution">
    <text evidence="5">The sequence shown here is derived from an EMBL/GenBank/DDBJ whole genome shotgun (WGS) entry which is preliminary data.</text>
</comment>
<feature type="compositionally biased region" description="Polar residues" evidence="1">
    <location>
        <begin position="1164"/>
        <end position="1179"/>
    </location>
</feature>
<dbReference type="FunCoup" id="A0A6L2Q698">
    <property type="interactions" value="56"/>
</dbReference>
<dbReference type="SMART" id="SM00060">
    <property type="entry name" value="FN3"/>
    <property type="match status" value="7"/>
</dbReference>
<proteinExistence type="predicted"/>
<dbReference type="InParanoid" id="A0A6L2Q698"/>
<feature type="compositionally biased region" description="Low complexity" evidence="1">
    <location>
        <begin position="985"/>
        <end position="1012"/>
    </location>
</feature>
<dbReference type="Gene3D" id="2.60.40.10">
    <property type="entry name" value="Immunoglobulins"/>
    <property type="match status" value="7"/>
</dbReference>
<evidence type="ECO:0000313" key="6">
    <source>
        <dbReference type="Proteomes" id="UP000502823"/>
    </source>
</evidence>
<dbReference type="EMBL" id="BLKM01000900">
    <property type="protein sequence ID" value="GFG39450.1"/>
    <property type="molecule type" value="Genomic_DNA"/>
</dbReference>
<feature type="compositionally biased region" description="Low complexity" evidence="1">
    <location>
        <begin position="1142"/>
        <end position="1156"/>
    </location>
</feature>
<feature type="region of interest" description="Disordered" evidence="1">
    <location>
        <begin position="1134"/>
        <end position="1200"/>
    </location>
</feature>
<feature type="compositionally biased region" description="Basic and acidic residues" evidence="1">
    <location>
        <begin position="939"/>
        <end position="958"/>
    </location>
</feature>
<dbReference type="Proteomes" id="UP000502823">
    <property type="component" value="Unassembled WGS sequence"/>
</dbReference>
<evidence type="ECO:0000259" key="4">
    <source>
        <dbReference type="PROSITE" id="PS50853"/>
    </source>
</evidence>
<keyword evidence="6" id="KW-1185">Reference proteome</keyword>
<dbReference type="InterPro" id="IPR050713">
    <property type="entry name" value="RTP_Phos/Ushers"/>
</dbReference>
<feature type="domain" description="Fibronectin type-III" evidence="4">
    <location>
        <begin position="262"/>
        <end position="369"/>
    </location>
</feature>
<evidence type="ECO:0000256" key="1">
    <source>
        <dbReference type="SAM" id="MobiDB-lite"/>
    </source>
</evidence>
<reference evidence="6" key="1">
    <citation type="submission" date="2020-01" db="EMBL/GenBank/DDBJ databases">
        <title>Draft genome sequence of the Termite Coptotermes fromosanus.</title>
        <authorList>
            <person name="Itakura S."/>
            <person name="Yosikawa Y."/>
            <person name="Umezawa K."/>
        </authorList>
    </citation>
    <scope>NUCLEOTIDE SEQUENCE [LARGE SCALE GENOMIC DNA]</scope>
</reference>